<feature type="domain" description="BON" evidence="1">
    <location>
        <begin position="3"/>
        <end position="73"/>
    </location>
</feature>
<evidence type="ECO:0000313" key="3">
    <source>
        <dbReference type="Proteomes" id="UP001293718"/>
    </source>
</evidence>
<reference evidence="2 3" key="1">
    <citation type="submission" date="2023-11" db="EMBL/GenBank/DDBJ databases">
        <title>Draft genome of Azohydromonas lata strain H1 (DSM1123), a polyhydroxyalkanoate producer.</title>
        <authorList>
            <person name="Traversa D."/>
            <person name="D'Addabbo P."/>
            <person name="Pazzani C."/>
            <person name="Manzari C."/>
            <person name="Chiara M."/>
            <person name="Scrascia M."/>
        </authorList>
    </citation>
    <scope>NUCLEOTIDE SEQUENCE [LARGE SCALE GENOMIC DNA]</scope>
    <source>
        <strain evidence="2 3">H1</strain>
    </source>
</reference>
<feature type="domain" description="BON" evidence="1">
    <location>
        <begin position="78"/>
        <end position="146"/>
    </location>
</feature>
<dbReference type="PANTHER" id="PTHR34606:SF4">
    <property type="entry name" value="OUTER MEMBRANE LIPOPROTEIN DOLP"/>
    <property type="match status" value="1"/>
</dbReference>
<dbReference type="Proteomes" id="UP001293718">
    <property type="component" value="Unassembled WGS sequence"/>
</dbReference>
<evidence type="ECO:0000313" key="2">
    <source>
        <dbReference type="EMBL" id="MDZ5461299.1"/>
    </source>
</evidence>
<sequence length="162" mass="17561">METDADLKRDVEAELAWDPAVKVLGLKVKVRDGEVTLAGRVPAYTDRCAVEKLLQRLNGARSFKLDIEVVLAPEDQRADAEIAQAARAALQWSAPSLLDDVHISVDDGWLTLDGEVDRPSLRKRVEEAMRDLAGLVGLSNRIKVPGAAAAGASARAQHAFLR</sequence>
<proteinExistence type="predicted"/>
<dbReference type="Pfam" id="PF04972">
    <property type="entry name" value="BON"/>
    <property type="match status" value="2"/>
</dbReference>
<dbReference type="InterPro" id="IPR051686">
    <property type="entry name" value="Lipoprotein_DolP"/>
</dbReference>
<gene>
    <name evidence="2" type="ORF">SM757_32465</name>
</gene>
<protein>
    <submittedName>
        <fullName evidence="2">BON domain-containing protein</fullName>
    </submittedName>
</protein>
<organism evidence="2 3">
    <name type="scientific">Azohydromonas lata</name>
    <dbReference type="NCBI Taxonomy" id="45677"/>
    <lineage>
        <taxon>Bacteria</taxon>
        <taxon>Pseudomonadati</taxon>
        <taxon>Pseudomonadota</taxon>
        <taxon>Betaproteobacteria</taxon>
        <taxon>Burkholderiales</taxon>
        <taxon>Sphaerotilaceae</taxon>
        <taxon>Azohydromonas</taxon>
    </lineage>
</organism>
<dbReference type="InterPro" id="IPR007055">
    <property type="entry name" value="BON_dom"/>
</dbReference>
<accession>A0ABU5IQY4</accession>
<keyword evidence="3" id="KW-1185">Reference proteome</keyword>
<dbReference type="Gene3D" id="3.30.1340.30">
    <property type="match status" value="2"/>
</dbReference>
<dbReference type="EMBL" id="JAXOJX010000106">
    <property type="protein sequence ID" value="MDZ5461299.1"/>
    <property type="molecule type" value="Genomic_DNA"/>
</dbReference>
<evidence type="ECO:0000259" key="1">
    <source>
        <dbReference type="PROSITE" id="PS50914"/>
    </source>
</evidence>
<name>A0ABU5IQY4_9BURK</name>
<dbReference type="PANTHER" id="PTHR34606">
    <property type="entry name" value="BON DOMAIN-CONTAINING PROTEIN"/>
    <property type="match status" value="1"/>
</dbReference>
<dbReference type="RefSeq" id="WP_066337559.1">
    <property type="nucleotide sequence ID" value="NZ_JAXOJX010000106.1"/>
</dbReference>
<dbReference type="PROSITE" id="PS50914">
    <property type="entry name" value="BON"/>
    <property type="match status" value="2"/>
</dbReference>
<comment type="caution">
    <text evidence="2">The sequence shown here is derived from an EMBL/GenBank/DDBJ whole genome shotgun (WGS) entry which is preliminary data.</text>
</comment>